<dbReference type="EMBL" id="CAJNJA010055264">
    <property type="protein sequence ID" value="CAE7855002.1"/>
    <property type="molecule type" value="Genomic_DNA"/>
</dbReference>
<name>A0A813A5Y8_9DINO</name>
<evidence type="ECO:0000313" key="1">
    <source>
        <dbReference type="EMBL" id="CAE7855002.1"/>
    </source>
</evidence>
<protein>
    <submittedName>
        <fullName evidence="1">Thermitase protein</fullName>
    </submittedName>
</protein>
<proteinExistence type="predicted"/>
<organism evidence="1 2">
    <name type="scientific">Symbiodinium necroappetens</name>
    <dbReference type="NCBI Taxonomy" id="1628268"/>
    <lineage>
        <taxon>Eukaryota</taxon>
        <taxon>Sar</taxon>
        <taxon>Alveolata</taxon>
        <taxon>Dinophyceae</taxon>
        <taxon>Suessiales</taxon>
        <taxon>Symbiodiniaceae</taxon>
        <taxon>Symbiodinium</taxon>
    </lineage>
</organism>
<evidence type="ECO:0000313" key="2">
    <source>
        <dbReference type="Proteomes" id="UP000601435"/>
    </source>
</evidence>
<accession>A0A813A5Y8</accession>
<dbReference type="OrthoDB" id="10260251at2759"/>
<keyword evidence="2" id="KW-1185">Reference proteome</keyword>
<dbReference type="Proteomes" id="UP000601435">
    <property type="component" value="Unassembled WGS sequence"/>
</dbReference>
<reference evidence="1" key="1">
    <citation type="submission" date="2021-02" db="EMBL/GenBank/DDBJ databases">
        <authorList>
            <person name="Dougan E. K."/>
            <person name="Rhodes N."/>
            <person name="Thang M."/>
            <person name="Chan C."/>
        </authorList>
    </citation>
    <scope>NUCLEOTIDE SEQUENCE</scope>
</reference>
<comment type="caution">
    <text evidence="1">The sequence shown here is derived from an EMBL/GenBank/DDBJ whole genome shotgun (WGS) entry which is preliminary data.</text>
</comment>
<dbReference type="AlphaFoldDB" id="A0A813A5Y8"/>
<feature type="non-terminal residue" evidence="1">
    <location>
        <position position="156"/>
    </location>
</feature>
<feature type="non-terminal residue" evidence="1">
    <location>
        <position position="1"/>
    </location>
</feature>
<gene>
    <name evidence="1" type="primary">Thermitase</name>
    <name evidence="1" type="ORF">SNEC2469_LOCUS26795</name>
</gene>
<sequence>ATDETGVTSYNLYWADAAFMKLLLIAKLPASSSSLTYTLTDAVIPAAAAHILVSVEGAGGETVGGVATTGELDYTTLTAPRDLMFQDADPGVNLYGGVIHFRRAAREATVEQYEIHWAQLSGSTASPVSLVETITTASDNETLLFEMIDSYGDGWN</sequence>